<sequence length="145" mass="16483">MSTRIDNFTKQLHDNLEAVENRAKSLKESIQSAMKKTQAEIQSKLDEAKAQLDAKKQEFDEYRARLKTQFEEKESEVESNIEEWRASREVKKLEHRADKAEDYAATAILLAMAMMEEAEKATLEAIAARLDAEAAAGTTEKYQQG</sequence>
<accession>A0A2H6BTI7</accession>
<dbReference type="AlphaFoldDB" id="A0A2H6BTI7"/>
<organism evidence="1 2">
    <name type="scientific">Microcystis aeruginosa NIES-298</name>
    <dbReference type="NCBI Taxonomy" id="449468"/>
    <lineage>
        <taxon>Bacteria</taxon>
        <taxon>Bacillati</taxon>
        <taxon>Cyanobacteriota</taxon>
        <taxon>Cyanophyceae</taxon>
        <taxon>Oscillatoriophycideae</taxon>
        <taxon>Chroococcales</taxon>
        <taxon>Microcystaceae</taxon>
        <taxon>Microcystis</taxon>
    </lineage>
</organism>
<gene>
    <name evidence="1" type="ORF">BGM30_25960</name>
</gene>
<dbReference type="SUPFAM" id="SSF58113">
    <property type="entry name" value="Apolipoprotein A-I"/>
    <property type="match status" value="1"/>
</dbReference>
<evidence type="ECO:0000313" key="1">
    <source>
        <dbReference type="EMBL" id="GBD53503.1"/>
    </source>
</evidence>
<reference evidence="2" key="1">
    <citation type="submission" date="2017-12" db="EMBL/GenBank/DDBJ databases">
        <title>Improved Draft Genome Sequence of Microcystis aeruginosa NIES-298, a Microcystin-Producing Cyanobacterium from Lake Kasumigaura, Japan.</title>
        <authorList>
            <person name="Yamaguchi H."/>
            <person name="Suzuki S."/>
            <person name="Kawachi M."/>
        </authorList>
    </citation>
    <scope>NUCLEOTIDE SEQUENCE [LARGE SCALE GENOMIC DNA]</scope>
    <source>
        <strain evidence="2">NIES-298</strain>
    </source>
</reference>
<dbReference type="EMBL" id="BEYQ01000008">
    <property type="protein sequence ID" value="GBD53503.1"/>
    <property type="molecule type" value="Genomic_DNA"/>
</dbReference>
<proteinExistence type="predicted"/>
<dbReference type="Proteomes" id="UP000236321">
    <property type="component" value="Unassembled WGS sequence"/>
</dbReference>
<protein>
    <submittedName>
        <fullName evidence="1">Uncharacterized protein</fullName>
    </submittedName>
</protein>
<dbReference type="RefSeq" id="WP_103112466.1">
    <property type="nucleotide sequence ID" value="NZ_BEIU01000019.1"/>
</dbReference>
<comment type="caution">
    <text evidence="1">The sequence shown here is derived from an EMBL/GenBank/DDBJ whole genome shotgun (WGS) entry which is preliminary data.</text>
</comment>
<evidence type="ECO:0000313" key="2">
    <source>
        <dbReference type="Proteomes" id="UP000236321"/>
    </source>
</evidence>
<name>A0A2H6BTI7_MICAE</name>